<evidence type="ECO:0000256" key="6">
    <source>
        <dbReference type="ARBA" id="ARBA00023136"/>
    </source>
</evidence>
<keyword evidence="12" id="KW-1185">Reference proteome</keyword>
<comment type="subcellular location">
    <subcellularLocation>
        <location evidence="1">Membrane</location>
        <topology evidence="1">Single-pass type I membrane protein</topology>
    </subcellularLocation>
</comment>
<evidence type="ECO:0000256" key="10">
    <source>
        <dbReference type="SAM" id="SignalP"/>
    </source>
</evidence>
<evidence type="ECO:0000256" key="8">
    <source>
        <dbReference type="SAM" id="MobiDB-lite"/>
    </source>
</evidence>
<dbReference type="Pfam" id="PF00839">
    <property type="entry name" value="Cys_rich_FGFR"/>
    <property type="match status" value="10"/>
</dbReference>
<keyword evidence="7" id="KW-0325">Glycoprotein</keyword>
<evidence type="ECO:0000313" key="11">
    <source>
        <dbReference type="EMBL" id="KAL3684822.1"/>
    </source>
</evidence>
<keyword evidence="4" id="KW-0677">Repeat</keyword>
<dbReference type="InterPro" id="IPR017873">
    <property type="entry name" value="Cys-rich_GLG1_repeat_euk"/>
</dbReference>
<dbReference type="PANTHER" id="PTHR11884">
    <property type="entry name" value="SELECTIN LIGAND RELATED"/>
    <property type="match status" value="1"/>
</dbReference>
<dbReference type="InterPro" id="IPR039728">
    <property type="entry name" value="GLG1"/>
</dbReference>
<dbReference type="EMBL" id="JBJQOH010000006">
    <property type="protein sequence ID" value="KAL3684822.1"/>
    <property type="molecule type" value="Genomic_DNA"/>
</dbReference>
<proteinExistence type="predicted"/>
<organism evidence="11 12">
    <name type="scientific">Riccia sorocarpa</name>
    <dbReference type="NCBI Taxonomy" id="122646"/>
    <lineage>
        <taxon>Eukaryota</taxon>
        <taxon>Viridiplantae</taxon>
        <taxon>Streptophyta</taxon>
        <taxon>Embryophyta</taxon>
        <taxon>Marchantiophyta</taxon>
        <taxon>Marchantiopsida</taxon>
        <taxon>Marchantiidae</taxon>
        <taxon>Marchantiales</taxon>
        <taxon>Ricciaceae</taxon>
        <taxon>Riccia</taxon>
    </lineage>
</organism>
<feature type="region of interest" description="Disordered" evidence="8">
    <location>
        <begin position="34"/>
        <end position="60"/>
    </location>
</feature>
<evidence type="ECO:0000256" key="1">
    <source>
        <dbReference type="ARBA" id="ARBA00004479"/>
    </source>
</evidence>
<feature type="signal peptide" evidence="10">
    <location>
        <begin position="1"/>
        <end position="32"/>
    </location>
</feature>
<evidence type="ECO:0000313" key="12">
    <source>
        <dbReference type="Proteomes" id="UP001633002"/>
    </source>
</evidence>
<evidence type="ECO:0000256" key="4">
    <source>
        <dbReference type="ARBA" id="ARBA00022737"/>
    </source>
</evidence>
<keyword evidence="2 9" id="KW-0812">Transmembrane</keyword>
<evidence type="ECO:0000256" key="5">
    <source>
        <dbReference type="ARBA" id="ARBA00022989"/>
    </source>
</evidence>
<reference evidence="11 12" key="1">
    <citation type="submission" date="2024-09" db="EMBL/GenBank/DDBJ databases">
        <title>Chromosome-scale assembly of Riccia sorocarpa.</title>
        <authorList>
            <person name="Paukszto L."/>
        </authorList>
    </citation>
    <scope>NUCLEOTIDE SEQUENCE [LARGE SCALE GENOMIC DNA]</scope>
    <source>
        <strain evidence="11">LP-2024</strain>
        <tissue evidence="11">Aerial parts of the thallus</tissue>
    </source>
</reference>
<evidence type="ECO:0000256" key="2">
    <source>
        <dbReference type="ARBA" id="ARBA00022692"/>
    </source>
</evidence>
<evidence type="ECO:0008006" key="13">
    <source>
        <dbReference type="Google" id="ProtNLM"/>
    </source>
</evidence>
<dbReference type="PANTHER" id="PTHR11884:SF1">
    <property type="entry name" value="GOLGI APPARATUS PROTEIN 1"/>
    <property type="match status" value="1"/>
</dbReference>
<comment type="caution">
    <text evidence="11">The sequence shown here is derived from an EMBL/GenBank/DDBJ whole genome shotgun (WGS) entry which is preliminary data.</text>
</comment>
<dbReference type="PROSITE" id="PS51289">
    <property type="entry name" value="GLG1_C_RICH"/>
    <property type="match status" value="4"/>
</dbReference>
<protein>
    <recommendedName>
        <fullName evidence="13">Golgi apparatus protein 1</fullName>
    </recommendedName>
</protein>
<evidence type="ECO:0000256" key="9">
    <source>
        <dbReference type="SAM" id="Phobius"/>
    </source>
</evidence>
<name>A0ABD3H2L0_9MARC</name>
<accession>A0ABD3H2L0</accession>
<keyword evidence="6 9" id="KW-0472">Membrane</keyword>
<keyword evidence="3 10" id="KW-0732">Signal</keyword>
<sequence>MAFRSYIRSPRRTSVTVLLIMVILFQSTLTRSQDENSSKSESAENAPGSDTSVDESDLDPKGNCSEDINVFCTPKKGSYLDCIILQLQNEQAGVTHPSGREVAADCKLEIRTLKINSYKDLTLNKKIETACGKDIQKTCSEFLGEGGVLGCLRANKEALSENCQNEVFKAEADAANDFQMDPLLYEKCSKDARAYCTDVSPTGGRIQACLRARTTKLTYPCKAELFRQEQENAGDFRLNVELYKACENDKQKFCANVRPGNARIKDCLENSRLDPEFSQTCKDEVDKMLARRSEDFRLDPILRESCQSDIHEVCGSELEYLTDLPEEVPRVLHCLQDYKDELKDPMCQKEVHKVLVRAAQDYRLDAWFAKSCEESKQKFCKDVDNSKVLQCLQKSRKNVDDNCRSALFDMEWRLSGDIDYKIAMKNACGLEIGKFCQGLRRDRGDTIECLQQRVDDPEMREECRKEVIADEVESAKDYRLNYRIYNDCYEDVTNLQTSQVCQVCKRSEPCEGIVLECLQTNMDQIKSEECLKDVFSFTVKESRNLELNAPLQQACQPDIQKYCPKLETKDHTNTLRCLRSHRSKLAKECKDEELRFSVMEASDIRLTPSLMNACGAELSQFCKSVSPANGEAFKCLQMHLEDVEMGTPCKIEVDLQEARQASDYRLDVRVRKECQEDVNTLCSDVDPIEEGHAPVLKCFVSKFHKLSGGCQTEVAYAARMALWQYRLGSNLTADCDDDVQKSCDKDVKPIENVVIGSYGQCLTSQNLKKLNSGCRALVQAATKEGSYVGGRPEVDLAAAIAKLKEYKANGGDLTQSSMTFFWMTTAVAFIALLAVVLLRKYSGPPRAYTVVVKGGDV</sequence>
<feature type="chain" id="PRO_5044770448" description="Golgi apparatus protein 1" evidence="10">
    <location>
        <begin position="33"/>
        <end position="857"/>
    </location>
</feature>
<dbReference type="Proteomes" id="UP001633002">
    <property type="component" value="Unassembled WGS sequence"/>
</dbReference>
<dbReference type="GO" id="GO:0016020">
    <property type="term" value="C:membrane"/>
    <property type="evidence" value="ECO:0007669"/>
    <property type="project" value="UniProtKB-SubCell"/>
</dbReference>
<feature type="transmembrane region" description="Helical" evidence="9">
    <location>
        <begin position="820"/>
        <end position="838"/>
    </location>
</feature>
<keyword evidence="5 9" id="KW-1133">Transmembrane helix</keyword>
<dbReference type="InterPro" id="IPR001893">
    <property type="entry name" value="Cys-rich_GLG1_repeat"/>
</dbReference>
<dbReference type="AlphaFoldDB" id="A0ABD3H2L0"/>
<evidence type="ECO:0000256" key="3">
    <source>
        <dbReference type="ARBA" id="ARBA00022729"/>
    </source>
</evidence>
<evidence type="ECO:0000256" key="7">
    <source>
        <dbReference type="ARBA" id="ARBA00023180"/>
    </source>
</evidence>
<gene>
    <name evidence="11" type="ORF">R1sor_002844</name>
</gene>